<dbReference type="Pfam" id="PF00355">
    <property type="entry name" value="Rieske"/>
    <property type="match status" value="1"/>
</dbReference>
<dbReference type="InterPro" id="IPR017941">
    <property type="entry name" value="Rieske_2Fe-2S"/>
</dbReference>
<keyword evidence="1" id="KW-0001">2Fe-2S</keyword>
<keyword evidence="2" id="KW-0479">Metal-binding</keyword>
<evidence type="ECO:0000256" key="5">
    <source>
        <dbReference type="ARBA" id="ARBA00034078"/>
    </source>
</evidence>
<evidence type="ECO:0000259" key="6">
    <source>
        <dbReference type="PROSITE" id="PS51296"/>
    </source>
</evidence>
<dbReference type="GO" id="GO:0046872">
    <property type="term" value="F:metal ion binding"/>
    <property type="evidence" value="ECO:0007669"/>
    <property type="project" value="UniProtKB-KW"/>
</dbReference>
<keyword evidence="4" id="KW-0411">Iron-sulfur</keyword>
<proteinExistence type="predicted"/>
<accession>A0A7D5LCY3</accession>
<dbReference type="InterPro" id="IPR036922">
    <property type="entry name" value="Rieske_2Fe-2S_sf"/>
</dbReference>
<dbReference type="OrthoDB" id="6837at2157"/>
<dbReference type="SUPFAM" id="SSF50022">
    <property type="entry name" value="ISP domain"/>
    <property type="match status" value="1"/>
</dbReference>
<sequence>MSRENSSTDGRDDGFTRVASAAEIPEGEGVGFDVGGIEVAVFNAGDGFHAISNRCAHQGAPLCKAGEEKINAEDTWTGTRGGVDAESKTVSCPWHLWSWDLETGEHEASGKRIGTFDCKVEDGDVLVRI</sequence>
<name>A0A7D5LCY3_9EURY</name>
<evidence type="ECO:0000256" key="4">
    <source>
        <dbReference type="ARBA" id="ARBA00023014"/>
    </source>
</evidence>
<dbReference type="PROSITE" id="PS51296">
    <property type="entry name" value="RIESKE"/>
    <property type="match status" value="1"/>
</dbReference>
<evidence type="ECO:0000313" key="8">
    <source>
        <dbReference type="Proteomes" id="UP000509626"/>
    </source>
</evidence>
<evidence type="ECO:0000256" key="2">
    <source>
        <dbReference type="ARBA" id="ARBA00022723"/>
    </source>
</evidence>
<evidence type="ECO:0000256" key="3">
    <source>
        <dbReference type="ARBA" id="ARBA00023004"/>
    </source>
</evidence>
<dbReference type="GO" id="GO:0051537">
    <property type="term" value="F:2 iron, 2 sulfur cluster binding"/>
    <property type="evidence" value="ECO:0007669"/>
    <property type="project" value="UniProtKB-KW"/>
</dbReference>
<comment type="cofactor">
    <cofactor evidence="5">
        <name>[2Fe-2S] cluster</name>
        <dbReference type="ChEBI" id="CHEBI:190135"/>
    </cofactor>
</comment>
<dbReference type="AlphaFoldDB" id="A0A7D5LCY3"/>
<dbReference type="PANTHER" id="PTHR21496:SF0">
    <property type="entry name" value="RIESKE DOMAIN-CONTAINING PROTEIN"/>
    <property type="match status" value="1"/>
</dbReference>
<dbReference type="Gene3D" id="2.102.10.10">
    <property type="entry name" value="Rieske [2Fe-2S] iron-sulphur domain"/>
    <property type="match status" value="1"/>
</dbReference>
<dbReference type="EMBL" id="CP058579">
    <property type="protein sequence ID" value="QLG63893.1"/>
    <property type="molecule type" value="Genomic_DNA"/>
</dbReference>
<keyword evidence="8" id="KW-1185">Reference proteome</keyword>
<dbReference type="PANTHER" id="PTHR21496">
    <property type="entry name" value="FERREDOXIN-RELATED"/>
    <property type="match status" value="1"/>
</dbReference>
<protein>
    <submittedName>
        <fullName evidence="7">Rieske (2Fe-2S) protein</fullName>
    </submittedName>
</protein>
<evidence type="ECO:0000256" key="1">
    <source>
        <dbReference type="ARBA" id="ARBA00022714"/>
    </source>
</evidence>
<evidence type="ECO:0000313" key="7">
    <source>
        <dbReference type="EMBL" id="QLG63893.1"/>
    </source>
</evidence>
<dbReference type="RefSeq" id="WP_179270477.1">
    <property type="nucleotide sequence ID" value="NZ_CP058579.1"/>
</dbReference>
<dbReference type="GeneID" id="56039810"/>
<organism evidence="7 8">
    <name type="scientific">Halorarum salinum</name>
    <dbReference type="NCBI Taxonomy" id="2743089"/>
    <lineage>
        <taxon>Archaea</taxon>
        <taxon>Methanobacteriati</taxon>
        <taxon>Methanobacteriota</taxon>
        <taxon>Stenosarchaea group</taxon>
        <taxon>Halobacteria</taxon>
        <taxon>Halobacteriales</taxon>
        <taxon>Haloferacaceae</taxon>
        <taxon>Halorarum</taxon>
    </lineage>
</organism>
<dbReference type="Proteomes" id="UP000509626">
    <property type="component" value="Chromosome"/>
</dbReference>
<keyword evidence="3" id="KW-0408">Iron</keyword>
<dbReference type="KEGG" id="halu:HUG12_20085"/>
<gene>
    <name evidence="7" type="ORF">HUG12_20085</name>
</gene>
<reference evidence="7 8" key="1">
    <citation type="submission" date="2020-06" db="EMBL/GenBank/DDBJ databases">
        <title>NJ-3-1, isolated from saline soil.</title>
        <authorList>
            <person name="Cui H.L."/>
            <person name="Shi X."/>
        </authorList>
    </citation>
    <scope>NUCLEOTIDE SEQUENCE [LARGE SCALE GENOMIC DNA]</scope>
    <source>
        <strain evidence="7 8">NJ-3-1</strain>
    </source>
</reference>
<feature type="domain" description="Rieske" evidence="6">
    <location>
        <begin position="16"/>
        <end position="127"/>
    </location>
</feature>